<evidence type="ECO:0000313" key="3">
    <source>
        <dbReference type="Proteomes" id="UP000464262"/>
    </source>
</evidence>
<evidence type="ECO:0000256" key="1">
    <source>
        <dbReference type="SAM" id="SignalP"/>
    </source>
</evidence>
<dbReference type="KEGG" id="vas:GT360_18215"/>
<evidence type="ECO:0000313" key="2">
    <source>
        <dbReference type="EMBL" id="QIA65474.1"/>
    </source>
</evidence>
<accession>A0A7Z2T6U9</accession>
<dbReference type="Proteomes" id="UP000464262">
    <property type="component" value="Chromosome 2"/>
</dbReference>
<protein>
    <submittedName>
        <fullName evidence="2">Uncharacterized protein</fullName>
    </submittedName>
</protein>
<dbReference type="AlphaFoldDB" id="A0A7Z2T6U9"/>
<feature type="chain" id="PRO_5030755239" evidence="1">
    <location>
        <begin position="19"/>
        <end position="84"/>
    </location>
</feature>
<reference evidence="2 3" key="1">
    <citation type="submission" date="2020-01" db="EMBL/GenBank/DDBJ databases">
        <title>Whole genome and functional gene identification of agarase of Vibrio HN897.</title>
        <authorList>
            <person name="Liu Y."/>
            <person name="Zhao Z."/>
        </authorList>
    </citation>
    <scope>NUCLEOTIDE SEQUENCE [LARGE SCALE GENOMIC DNA]</scope>
    <source>
        <strain evidence="2 3">HN897</strain>
    </source>
</reference>
<keyword evidence="1" id="KW-0732">Signal</keyword>
<sequence length="84" mass="9305">MRVLVGCIAAAMSLGAFAMTDQEVCEAYGVALASNSDKGRVEFMSEMESRIENETWSLSAEQCNEIAMESKYEFDLDLAIDMSY</sequence>
<proteinExistence type="predicted"/>
<feature type="signal peptide" evidence="1">
    <location>
        <begin position="1"/>
        <end position="18"/>
    </location>
</feature>
<name>A0A7Z2T6U9_9VIBR</name>
<organism evidence="2 3">
    <name type="scientific">Vibrio astriarenae</name>
    <dbReference type="NCBI Taxonomy" id="1481923"/>
    <lineage>
        <taxon>Bacteria</taxon>
        <taxon>Pseudomonadati</taxon>
        <taxon>Pseudomonadota</taxon>
        <taxon>Gammaproteobacteria</taxon>
        <taxon>Vibrionales</taxon>
        <taxon>Vibrionaceae</taxon>
        <taxon>Vibrio</taxon>
    </lineage>
</organism>
<keyword evidence="3" id="KW-1185">Reference proteome</keyword>
<dbReference type="EMBL" id="CP047476">
    <property type="protein sequence ID" value="QIA65474.1"/>
    <property type="molecule type" value="Genomic_DNA"/>
</dbReference>
<gene>
    <name evidence="2" type="ORF">GT360_18215</name>
</gene>
<dbReference type="RefSeq" id="WP_164650374.1">
    <property type="nucleotide sequence ID" value="NZ_CP047476.1"/>
</dbReference>